<name>A0ABW6QX15_9NOCA</name>
<evidence type="ECO:0000256" key="1">
    <source>
        <dbReference type="SAM" id="SignalP"/>
    </source>
</evidence>
<sequence>MRRAVYRIGVGAVVVASLFGGAMPASADAGPAATQVGGNPATWSAECAAGMLAGLVAALTTGSSAAVGCPS</sequence>
<dbReference type="EMBL" id="JBIAPI010000006">
    <property type="protein sequence ID" value="MFF3225797.1"/>
    <property type="molecule type" value="Genomic_DNA"/>
</dbReference>
<protein>
    <submittedName>
        <fullName evidence="2">Uncharacterized protein</fullName>
    </submittedName>
</protein>
<feature type="signal peptide" evidence="1">
    <location>
        <begin position="1"/>
        <end position="27"/>
    </location>
</feature>
<accession>A0ABW6QX15</accession>
<proteinExistence type="predicted"/>
<feature type="chain" id="PRO_5047424001" evidence="1">
    <location>
        <begin position="28"/>
        <end position="71"/>
    </location>
</feature>
<gene>
    <name evidence="2" type="ORF">ACFYV7_23575</name>
</gene>
<dbReference type="RefSeq" id="WP_387720545.1">
    <property type="nucleotide sequence ID" value="NZ_JBIAPI010000006.1"/>
</dbReference>
<evidence type="ECO:0000313" key="2">
    <source>
        <dbReference type="EMBL" id="MFF3225797.1"/>
    </source>
</evidence>
<evidence type="ECO:0000313" key="3">
    <source>
        <dbReference type="Proteomes" id="UP001601948"/>
    </source>
</evidence>
<organism evidence="2 3">
    <name type="scientific">Nocardia suismassiliense</name>
    <dbReference type="NCBI Taxonomy" id="2077092"/>
    <lineage>
        <taxon>Bacteria</taxon>
        <taxon>Bacillati</taxon>
        <taxon>Actinomycetota</taxon>
        <taxon>Actinomycetes</taxon>
        <taxon>Mycobacteriales</taxon>
        <taxon>Nocardiaceae</taxon>
        <taxon>Nocardia</taxon>
    </lineage>
</organism>
<dbReference type="Proteomes" id="UP001601948">
    <property type="component" value="Unassembled WGS sequence"/>
</dbReference>
<reference evidence="2 3" key="1">
    <citation type="submission" date="2024-10" db="EMBL/GenBank/DDBJ databases">
        <title>The Natural Products Discovery Center: Release of the First 8490 Sequenced Strains for Exploring Actinobacteria Biosynthetic Diversity.</title>
        <authorList>
            <person name="Kalkreuter E."/>
            <person name="Kautsar S.A."/>
            <person name="Yang D."/>
            <person name="Bader C.D."/>
            <person name="Teijaro C.N."/>
            <person name="Fluegel L."/>
            <person name="Davis C.M."/>
            <person name="Simpson J.R."/>
            <person name="Lauterbach L."/>
            <person name="Steele A.D."/>
            <person name="Gui C."/>
            <person name="Meng S."/>
            <person name="Li G."/>
            <person name="Viehrig K."/>
            <person name="Ye F."/>
            <person name="Su P."/>
            <person name="Kiefer A.F."/>
            <person name="Nichols A."/>
            <person name="Cepeda A.J."/>
            <person name="Yan W."/>
            <person name="Fan B."/>
            <person name="Jiang Y."/>
            <person name="Adhikari A."/>
            <person name="Zheng C.-J."/>
            <person name="Schuster L."/>
            <person name="Cowan T.M."/>
            <person name="Smanski M.J."/>
            <person name="Chevrette M.G."/>
            <person name="De Carvalho L.P.S."/>
            <person name="Shen B."/>
        </authorList>
    </citation>
    <scope>NUCLEOTIDE SEQUENCE [LARGE SCALE GENOMIC DNA]</scope>
    <source>
        <strain evidence="2 3">NPDC003040</strain>
    </source>
</reference>
<keyword evidence="3" id="KW-1185">Reference proteome</keyword>
<keyword evidence="1" id="KW-0732">Signal</keyword>
<comment type="caution">
    <text evidence="2">The sequence shown here is derived from an EMBL/GenBank/DDBJ whole genome shotgun (WGS) entry which is preliminary data.</text>
</comment>